<reference evidence="3 4" key="1">
    <citation type="journal article" date="2014" name="Arch. Virol.">
        <title>Complete genome sequence of Tunisvirus, a new member of the proposed family Marseilleviridae.</title>
        <authorList>
            <person name="Aherfi S."/>
            <person name="Boughalmi M."/>
            <person name="Pagnier I."/>
            <person name="Fournous G."/>
            <person name="La Scola B."/>
            <person name="Raoult D."/>
            <person name="Colson P."/>
        </authorList>
    </citation>
    <scope>NUCLEOTIDE SEQUENCE [LARGE SCALE GENOMIC DNA]</scope>
    <source>
        <strain evidence="3 4">U484</strain>
    </source>
</reference>
<organism evidence="3 4">
    <name type="scientific">Tunisvirus fontaine2</name>
    <dbReference type="NCBI Taxonomy" id="1421067"/>
    <lineage>
        <taxon>Viruses</taxon>
        <taxon>Varidnaviria</taxon>
        <taxon>Bamfordvirae</taxon>
        <taxon>Nucleocytoviricota</taxon>
        <taxon>Megaviricetes</taxon>
        <taxon>Pimascovirales</taxon>
        <taxon>Pimascovirales incertae sedis</taxon>
        <taxon>Marseilleviridae</taxon>
        <taxon>Losannavirus</taxon>
        <taxon>Losannavirus tunisense</taxon>
    </lineage>
</organism>
<dbReference type="CDD" id="cd22823">
    <property type="entry name" value="Gal_Rha_Lectin"/>
    <property type="match status" value="1"/>
</dbReference>
<dbReference type="GO" id="GO:0030246">
    <property type="term" value="F:carbohydrate binding"/>
    <property type="evidence" value="ECO:0007669"/>
    <property type="project" value="InterPro"/>
</dbReference>
<sequence>MKGFLQFLKMEVMAVALWIFIVVIVIAIIALLVGFGILDSKFGKEAEANLLRPFAAHQGEQILRGDKQPQMSCPIGQSISVLGAVYEVYDPSLECTSSPLTKEKTPNSVCGPMSATTSDLQLSGIGGTGQCRIRDVTGQVGIKCNGKNKCDPVVDSADLGTYPCPGIAPDSDQYKNLPKDSSSGKQGYWVHGIYTCV</sequence>
<dbReference type="EMBL" id="KF483846">
    <property type="protein sequence ID" value="AHC55050.1"/>
    <property type="molecule type" value="Genomic_DNA"/>
</dbReference>
<accession>V9SE81</accession>
<feature type="domain" description="SUEL-type lectin" evidence="2">
    <location>
        <begin position="63"/>
        <end position="166"/>
    </location>
</feature>
<evidence type="ECO:0000259" key="2">
    <source>
        <dbReference type="PROSITE" id="PS50228"/>
    </source>
</evidence>
<keyword evidence="1" id="KW-0472">Membrane</keyword>
<evidence type="ECO:0000313" key="4">
    <source>
        <dbReference type="Proteomes" id="UP000232615"/>
    </source>
</evidence>
<dbReference type="Proteomes" id="UP000232615">
    <property type="component" value="Segment"/>
</dbReference>
<keyword evidence="4" id="KW-1185">Reference proteome</keyword>
<proteinExistence type="predicted"/>
<keyword evidence="1" id="KW-1133">Transmembrane helix</keyword>
<evidence type="ECO:0000256" key="1">
    <source>
        <dbReference type="SAM" id="Phobius"/>
    </source>
</evidence>
<feature type="transmembrane region" description="Helical" evidence="1">
    <location>
        <begin position="12"/>
        <end position="38"/>
    </location>
</feature>
<keyword evidence="1" id="KW-0812">Transmembrane</keyword>
<evidence type="ECO:0000313" key="3">
    <source>
        <dbReference type="EMBL" id="AHC55050.1"/>
    </source>
</evidence>
<dbReference type="Gene3D" id="2.60.120.740">
    <property type="match status" value="1"/>
</dbReference>
<name>V9SE81_9VIRU</name>
<protein>
    <submittedName>
        <fullName evidence="3">Putative secreted protein</fullName>
    </submittedName>
</protein>
<dbReference type="InterPro" id="IPR043159">
    <property type="entry name" value="Lectin_gal-bd_sf"/>
</dbReference>
<dbReference type="PROSITE" id="PS50228">
    <property type="entry name" value="SUEL_LECTIN"/>
    <property type="match status" value="1"/>
</dbReference>
<dbReference type="InterPro" id="IPR000922">
    <property type="entry name" value="Lectin_gal-bd_dom"/>
</dbReference>
<gene>
    <name evidence="3" type="ORF">TNS_ORF332</name>
</gene>